<evidence type="ECO:0000313" key="3">
    <source>
        <dbReference type="Proteomes" id="UP000069205"/>
    </source>
</evidence>
<dbReference type="KEGG" id="nmv:NITMOv2_4014"/>
<evidence type="ECO:0000256" key="1">
    <source>
        <dbReference type="SAM" id="SignalP"/>
    </source>
</evidence>
<name>A0A0K2GHF9_NITMO</name>
<sequence length="212" mass="22066">MHYAFMMSCAAVLVFLLAGGVPLPVGAARGGGGKTEVLPMTKAAPAAVVIETAGGEQELRRQLRVKNGVTALSGPANVPFSQAPTGSFGFIAPQPLGMALVTQSPDLLMERAASATNAFEIHKLADGSGMLVGFIGKELAPQVTPANRPHTVRIALYSSPSDAAPYIAAVPLTKLMVDRMPVRLDPKKTDSAVMLDMDLQGTANRKSPSMGQ</sequence>
<protein>
    <submittedName>
        <fullName evidence="2">Uncharacterized protein</fullName>
    </submittedName>
</protein>
<dbReference type="OrthoDB" id="9777321at2"/>
<feature type="chain" id="PRO_5005476992" evidence="1">
    <location>
        <begin position="28"/>
        <end position="212"/>
    </location>
</feature>
<reference evidence="2 3" key="1">
    <citation type="journal article" date="2015" name="Proc. Natl. Acad. Sci. U.S.A.">
        <title>Expanded metabolic versatility of ubiquitous nitrite-oxidizing bacteria from the genus Nitrospira.</title>
        <authorList>
            <person name="Koch H."/>
            <person name="Lucker S."/>
            <person name="Albertsen M."/>
            <person name="Kitzinger K."/>
            <person name="Herbold C."/>
            <person name="Spieck E."/>
            <person name="Nielsen P.H."/>
            <person name="Wagner M."/>
            <person name="Daims H."/>
        </authorList>
    </citation>
    <scope>NUCLEOTIDE SEQUENCE [LARGE SCALE GENOMIC DNA]</scope>
    <source>
        <strain evidence="2 3">NSP M-1</strain>
    </source>
</reference>
<dbReference type="Proteomes" id="UP000069205">
    <property type="component" value="Chromosome"/>
</dbReference>
<dbReference type="RefSeq" id="WP_053381266.1">
    <property type="nucleotide sequence ID" value="NZ_CP011801.1"/>
</dbReference>
<dbReference type="PATRIC" id="fig|42253.5.peg.3960"/>
<keyword evidence="1" id="KW-0732">Signal</keyword>
<proteinExistence type="predicted"/>
<evidence type="ECO:0000313" key="2">
    <source>
        <dbReference type="EMBL" id="ALA60398.1"/>
    </source>
</evidence>
<accession>A0A0K2GHF9</accession>
<feature type="signal peptide" evidence="1">
    <location>
        <begin position="1"/>
        <end position="27"/>
    </location>
</feature>
<organism evidence="2 3">
    <name type="scientific">Nitrospira moscoviensis</name>
    <dbReference type="NCBI Taxonomy" id="42253"/>
    <lineage>
        <taxon>Bacteria</taxon>
        <taxon>Pseudomonadati</taxon>
        <taxon>Nitrospirota</taxon>
        <taxon>Nitrospiria</taxon>
        <taxon>Nitrospirales</taxon>
        <taxon>Nitrospiraceae</taxon>
        <taxon>Nitrospira</taxon>
    </lineage>
</organism>
<dbReference type="EMBL" id="CP011801">
    <property type="protein sequence ID" value="ALA60398.1"/>
    <property type="molecule type" value="Genomic_DNA"/>
</dbReference>
<dbReference type="AlphaFoldDB" id="A0A0K2GHF9"/>
<keyword evidence="3" id="KW-1185">Reference proteome</keyword>
<gene>
    <name evidence="2" type="ORF">NITMOv2_4014</name>
</gene>